<gene>
    <name evidence="2" type="ORF">ABMA28_011233</name>
</gene>
<feature type="compositionally biased region" description="Acidic residues" evidence="1">
    <location>
        <begin position="241"/>
        <end position="251"/>
    </location>
</feature>
<feature type="compositionally biased region" description="Basic and acidic residues" evidence="1">
    <location>
        <begin position="253"/>
        <end position="262"/>
    </location>
</feature>
<sequence>MSDASLEPHELLVPRSDRPGRSVSMTEPKRKKKVIRSEGREIIAKVFHFLRQEYQFMKTHNYDNCDLSPLANITRRTAEATGVGEKLVSTILKEERNLPYPSARFPSPDTSKKPKDPLKLKNTRQTKNTTQRKNTTKPKKDKKTDLNEPSLQLIRDAIENYHKRHKEIPSLEKLKEVLQDKDTDDDEISEDDQEMFEEFITTENYNDNQDMLLEIPITKTENDNHEIFEEIIIPTNIKEETPEDGGGDSEFEIPIKIEETFP</sequence>
<organism evidence="2 3">
    <name type="scientific">Loxostege sticticalis</name>
    <name type="common">Beet webworm moth</name>
    <dbReference type="NCBI Taxonomy" id="481309"/>
    <lineage>
        <taxon>Eukaryota</taxon>
        <taxon>Metazoa</taxon>
        <taxon>Ecdysozoa</taxon>
        <taxon>Arthropoda</taxon>
        <taxon>Hexapoda</taxon>
        <taxon>Insecta</taxon>
        <taxon>Pterygota</taxon>
        <taxon>Neoptera</taxon>
        <taxon>Endopterygota</taxon>
        <taxon>Lepidoptera</taxon>
        <taxon>Glossata</taxon>
        <taxon>Ditrysia</taxon>
        <taxon>Pyraloidea</taxon>
        <taxon>Crambidae</taxon>
        <taxon>Pyraustinae</taxon>
        <taxon>Loxostege</taxon>
    </lineage>
</organism>
<reference evidence="2 3" key="1">
    <citation type="submission" date="2024-06" db="EMBL/GenBank/DDBJ databases">
        <title>A chromosome-level genome assembly of beet webworm, Loxostege sticticalis.</title>
        <authorList>
            <person name="Zhang Y."/>
        </authorList>
    </citation>
    <scope>NUCLEOTIDE SEQUENCE [LARGE SCALE GENOMIC DNA]</scope>
    <source>
        <strain evidence="2">AQ028</strain>
        <tissue evidence="2">Male pupae</tissue>
    </source>
</reference>
<name>A0ABD0S6N7_LOXSC</name>
<accession>A0ABD0S6N7</accession>
<feature type="compositionally biased region" description="Basic and acidic residues" evidence="1">
    <location>
        <begin position="1"/>
        <end position="20"/>
    </location>
</feature>
<dbReference type="Proteomes" id="UP001549921">
    <property type="component" value="Unassembled WGS sequence"/>
</dbReference>
<comment type="caution">
    <text evidence="2">The sequence shown here is derived from an EMBL/GenBank/DDBJ whole genome shotgun (WGS) entry which is preliminary data.</text>
</comment>
<feature type="region of interest" description="Disordered" evidence="1">
    <location>
        <begin position="234"/>
        <end position="262"/>
    </location>
</feature>
<feature type="compositionally biased region" description="Low complexity" evidence="1">
    <location>
        <begin position="123"/>
        <end position="133"/>
    </location>
</feature>
<evidence type="ECO:0000313" key="2">
    <source>
        <dbReference type="EMBL" id="KAL0809726.1"/>
    </source>
</evidence>
<protein>
    <submittedName>
        <fullName evidence="2">Uncharacterized protein</fullName>
    </submittedName>
</protein>
<feature type="region of interest" description="Disordered" evidence="1">
    <location>
        <begin position="98"/>
        <end position="151"/>
    </location>
</feature>
<proteinExistence type="predicted"/>
<evidence type="ECO:0000256" key="1">
    <source>
        <dbReference type="SAM" id="MobiDB-lite"/>
    </source>
</evidence>
<feature type="compositionally biased region" description="Basic and acidic residues" evidence="1">
    <location>
        <begin position="110"/>
        <end position="119"/>
    </location>
</feature>
<dbReference type="AlphaFoldDB" id="A0ABD0S6N7"/>
<dbReference type="EMBL" id="JBEDNZ010000028">
    <property type="protein sequence ID" value="KAL0809726.1"/>
    <property type="molecule type" value="Genomic_DNA"/>
</dbReference>
<evidence type="ECO:0000313" key="3">
    <source>
        <dbReference type="Proteomes" id="UP001549921"/>
    </source>
</evidence>
<feature type="region of interest" description="Disordered" evidence="1">
    <location>
        <begin position="1"/>
        <end position="35"/>
    </location>
</feature>